<dbReference type="SUPFAM" id="SSF53850">
    <property type="entry name" value="Periplasmic binding protein-like II"/>
    <property type="match status" value="1"/>
</dbReference>
<dbReference type="CDD" id="cd08489">
    <property type="entry name" value="PBP2_NikA"/>
    <property type="match status" value="1"/>
</dbReference>
<feature type="domain" description="Solute-binding protein family 5" evidence="2">
    <location>
        <begin position="83"/>
        <end position="454"/>
    </location>
</feature>
<dbReference type="GO" id="GO:0015675">
    <property type="term" value="P:nickel cation transport"/>
    <property type="evidence" value="ECO:0007669"/>
    <property type="project" value="InterPro"/>
</dbReference>
<dbReference type="Gene3D" id="3.40.190.10">
    <property type="entry name" value="Periplasmic binding protein-like II"/>
    <property type="match status" value="1"/>
</dbReference>
<evidence type="ECO:0000313" key="4">
    <source>
        <dbReference type="Proteomes" id="UP000193834"/>
    </source>
</evidence>
<feature type="signal peptide" evidence="1">
    <location>
        <begin position="1"/>
        <end position="21"/>
    </location>
</feature>
<dbReference type="Gene3D" id="3.10.105.10">
    <property type="entry name" value="Dipeptide-binding Protein, Domain 3"/>
    <property type="match status" value="1"/>
</dbReference>
<gene>
    <name evidence="3" type="ORF">SAMN06295960_3092</name>
</gene>
<evidence type="ECO:0000259" key="2">
    <source>
        <dbReference type="Pfam" id="PF00496"/>
    </source>
</evidence>
<dbReference type="InterPro" id="IPR039424">
    <property type="entry name" value="SBP_5"/>
</dbReference>
<dbReference type="Proteomes" id="UP000193834">
    <property type="component" value="Unassembled WGS sequence"/>
</dbReference>
<evidence type="ECO:0000313" key="3">
    <source>
        <dbReference type="EMBL" id="SMG50112.1"/>
    </source>
</evidence>
<accession>A0A1X7LA06</accession>
<proteinExistence type="predicted"/>
<dbReference type="GO" id="GO:0043190">
    <property type="term" value="C:ATP-binding cassette (ABC) transporter complex"/>
    <property type="evidence" value="ECO:0007669"/>
    <property type="project" value="InterPro"/>
</dbReference>
<dbReference type="EMBL" id="FXAZ01000004">
    <property type="protein sequence ID" value="SMG50112.1"/>
    <property type="molecule type" value="Genomic_DNA"/>
</dbReference>
<dbReference type="PANTHER" id="PTHR30290">
    <property type="entry name" value="PERIPLASMIC BINDING COMPONENT OF ABC TRANSPORTER"/>
    <property type="match status" value="1"/>
</dbReference>
<dbReference type="InterPro" id="IPR030678">
    <property type="entry name" value="Peptide/Ni-bd"/>
</dbReference>
<name>A0A1X7LA06_9BACL</name>
<dbReference type="PIRSF" id="PIRSF002741">
    <property type="entry name" value="MppA"/>
    <property type="match status" value="1"/>
</dbReference>
<dbReference type="GO" id="GO:1904680">
    <property type="term" value="F:peptide transmembrane transporter activity"/>
    <property type="evidence" value="ECO:0007669"/>
    <property type="project" value="TreeGrafter"/>
</dbReference>
<dbReference type="GO" id="GO:0015833">
    <property type="term" value="P:peptide transport"/>
    <property type="evidence" value="ECO:0007669"/>
    <property type="project" value="TreeGrafter"/>
</dbReference>
<evidence type="ECO:0000256" key="1">
    <source>
        <dbReference type="SAM" id="SignalP"/>
    </source>
</evidence>
<dbReference type="AlphaFoldDB" id="A0A1X7LA06"/>
<dbReference type="PANTHER" id="PTHR30290:SF37">
    <property type="entry name" value="NICKEL-BINDING PERIPLASMIC PROTEIN"/>
    <property type="match status" value="1"/>
</dbReference>
<reference evidence="3 4" key="1">
    <citation type="submission" date="2017-04" db="EMBL/GenBank/DDBJ databases">
        <authorList>
            <person name="Afonso C.L."/>
            <person name="Miller P.J."/>
            <person name="Scott M.A."/>
            <person name="Spackman E."/>
            <person name="Goraichik I."/>
            <person name="Dimitrov K.M."/>
            <person name="Suarez D.L."/>
            <person name="Swayne D.E."/>
        </authorList>
    </citation>
    <scope>NUCLEOTIDE SEQUENCE [LARGE SCALE GENOMIC DNA]</scope>
    <source>
        <strain evidence="3 4">11</strain>
    </source>
</reference>
<dbReference type="RefSeq" id="WP_244903421.1">
    <property type="nucleotide sequence ID" value="NZ_FXAZ01000004.1"/>
</dbReference>
<organism evidence="3 4">
    <name type="scientific">Paenibacillus aquistagni</name>
    <dbReference type="NCBI Taxonomy" id="1852522"/>
    <lineage>
        <taxon>Bacteria</taxon>
        <taxon>Bacillati</taxon>
        <taxon>Bacillota</taxon>
        <taxon>Bacilli</taxon>
        <taxon>Bacillales</taxon>
        <taxon>Paenibacillaceae</taxon>
        <taxon>Paenibacillus</taxon>
    </lineage>
</organism>
<dbReference type="GO" id="GO:0030288">
    <property type="term" value="C:outer membrane-bounded periplasmic space"/>
    <property type="evidence" value="ECO:0007669"/>
    <property type="project" value="TreeGrafter"/>
</dbReference>
<dbReference type="NCBIfam" id="TIGR02294">
    <property type="entry name" value="nickel_nikA"/>
    <property type="match status" value="1"/>
</dbReference>
<dbReference type="GO" id="GO:0020037">
    <property type="term" value="F:heme binding"/>
    <property type="evidence" value="ECO:0007669"/>
    <property type="project" value="InterPro"/>
</dbReference>
<sequence length="539" mass="60882">MKFKRLSMTLMLLVAMMTAVGCVSSSDGQPKGKSTESKAEEGLLTMSWNKDIGPLNPHLYAPNEWFAQAMVYESLVNYGENGKIEPSLAESWEISEDGKTYTFHLRQGVLFSDGTALTANQVKRNFDAVLQNAKRHDWLELIAEMKQVEVVDEHTIKIEFNNPYYPVLQELSLIRPLRILGDAGFPEDGSTAEQIKAPIGTGPWVLKAYKKDEYALFVPNEHYWGTKPKLKQVKVKVIPDAQARVMALQKGDIDLIFGSGQLSPDSFKSLQDSGNYQTAISSSVSTRVLAIHSNKGATADLRVRQALEHALNKQLLIDHVFYGIERKADTLFALELPYSNVALPPYDYDMEKAKQLLDDAGWKTEAGQAFRMKDGESLRLQLAYNSEEHVQKAVAEFMQGEMRKLGIEIELIGEEYQTHVQRQKEGSFNLIFSETWGVPYDPHSVVASMREPSHADYQAQSGLAMKPEIDQWITEALISTSEARRAELYKQLLTTLHEQAVYLPISFTTHTAVYHDRVSKVEFLPMQYEIPFHSIEVRP</sequence>
<feature type="chain" id="PRO_5038358008" evidence="1">
    <location>
        <begin position="22"/>
        <end position="539"/>
    </location>
</feature>
<dbReference type="InterPro" id="IPR011980">
    <property type="entry name" value="CntA-like"/>
</dbReference>
<dbReference type="InterPro" id="IPR000914">
    <property type="entry name" value="SBP_5_dom"/>
</dbReference>
<keyword evidence="1" id="KW-0732">Signal</keyword>
<dbReference type="Pfam" id="PF00496">
    <property type="entry name" value="SBP_bac_5"/>
    <property type="match status" value="1"/>
</dbReference>
<dbReference type="PROSITE" id="PS51257">
    <property type="entry name" value="PROKAR_LIPOPROTEIN"/>
    <property type="match status" value="1"/>
</dbReference>
<keyword evidence="4" id="KW-1185">Reference proteome</keyword>
<protein>
    <submittedName>
        <fullName evidence="3">Nickel transport system substrate-binding protein</fullName>
    </submittedName>
</protein>
<dbReference type="GO" id="GO:0016151">
    <property type="term" value="F:nickel cation binding"/>
    <property type="evidence" value="ECO:0007669"/>
    <property type="project" value="InterPro"/>
</dbReference>
<dbReference type="STRING" id="1852522.SAMN06295960_3092"/>